<organism evidence="6 7">
    <name type="scientific">Diutina rugosa</name>
    <name type="common">Yeast</name>
    <name type="synonym">Candida rugosa</name>
    <dbReference type="NCBI Taxonomy" id="5481"/>
    <lineage>
        <taxon>Eukaryota</taxon>
        <taxon>Fungi</taxon>
        <taxon>Dikarya</taxon>
        <taxon>Ascomycota</taxon>
        <taxon>Saccharomycotina</taxon>
        <taxon>Pichiomycetes</taxon>
        <taxon>Debaryomycetaceae</taxon>
        <taxon>Diutina</taxon>
    </lineage>
</organism>
<evidence type="ECO:0000259" key="5">
    <source>
        <dbReference type="Pfam" id="PF01425"/>
    </source>
</evidence>
<comment type="similarity">
    <text evidence="1">Belongs to the amidase family.</text>
</comment>
<evidence type="ECO:0000256" key="1">
    <source>
        <dbReference type="ARBA" id="ARBA00009199"/>
    </source>
</evidence>
<feature type="active site" description="Charge relay system" evidence="3">
    <location>
        <position position="171"/>
    </location>
</feature>
<dbReference type="GeneID" id="54782403"/>
<comment type="caution">
    <text evidence="6">The sequence shown here is derived from an EMBL/GenBank/DDBJ whole genome shotgun (WGS) entry which is preliminary data.</text>
</comment>
<dbReference type="SUPFAM" id="SSF75304">
    <property type="entry name" value="Amidase signature (AS) enzymes"/>
    <property type="match status" value="1"/>
</dbReference>
<evidence type="ECO:0000256" key="4">
    <source>
        <dbReference type="PIRSR" id="PIRSR001221-2"/>
    </source>
</evidence>
<keyword evidence="7" id="KW-1185">Reference proteome</keyword>
<dbReference type="OrthoDB" id="6428749at2759"/>
<dbReference type="InterPro" id="IPR036928">
    <property type="entry name" value="AS_sf"/>
</dbReference>
<feature type="binding site" evidence="4">
    <location>
        <begin position="267"/>
        <end position="270"/>
    </location>
    <ligand>
        <name>substrate</name>
    </ligand>
</feature>
<dbReference type="OMA" id="WNYTAVW"/>
<feature type="binding site" evidence="4">
    <location>
        <position position="220"/>
    </location>
    <ligand>
        <name>substrate</name>
    </ligand>
</feature>
<proteinExistence type="inferred from homology"/>
<feature type="active site" description="Charge relay system" evidence="3">
    <location>
        <position position="246"/>
    </location>
</feature>
<evidence type="ECO:0000313" key="7">
    <source>
        <dbReference type="Proteomes" id="UP000449547"/>
    </source>
</evidence>
<dbReference type="PANTHER" id="PTHR46072:SF4">
    <property type="entry name" value="AMIDASE C550.07-RELATED"/>
    <property type="match status" value="1"/>
</dbReference>
<dbReference type="PANTHER" id="PTHR46072">
    <property type="entry name" value="AMIDASE-RELATED-RELATED"/>
    <property type="match status" value="1"/>
</dbReference>
<gene>
    <name evidence="6" type="ORF">DIURU_003752</name>
</gene>
<feature type="binding site" evidence="4">
    <location>
        <position position="246"/>
    </location>
    <ligand>
        <name>substrate</name>
    </ligand>
</feature>
<evidence type="ECO:0000313" key="6">
    <source>
        <dbReference type="EMBL" id="KAA8900516.1"/>
    </source>
</evidence>
<dbReference type="RefSeq" id="XP_034011442.1">
    <property type="nucleotide sequence ID" value="XM_034156549.1"/>
</dbReference>
<feature type="active site" description="Acyl-ester intermediate" evidence="3">
    <location>
        <position position="270"/>
    </location>
</feature>
<dbReference type="AlphaFoldDB" id="A0A642UJU4"/>
<dbReference type="Proteomes" id="UP000449547">
    <property type="component" value="Unassembled WGS sequence"/>
</dbReference>
<dbReference type="Pfam" id="PF01425">
    <property type="entry name" value="Amidase"/>
    <property type="match status" value="1"/>
</dbReference>
<evidence type="ECO:0000256" key="2">
    <source>
        <dbReference type="ARBA" id="ARBA00022801"/>
    </source>
</evidence>
<dbReference type="PIRSF" id="PIRSF001221">
    <property type="entry name" value="Amidase_fungi"/>
    <property type="match status" value="1"/>
</dbReference>
<dbReference type="InterPro" id="IPR023631">
    <property type="entry name" value="Amidase_dom"/>
</dbReference>
<dbReference type="Gene3D" id="3.90.1300.10">
    <property type="entry name" value="Amidase signature (AS) domain"/>
    <property type="match status" value="1"/>
</dbReference>
<feature type="domain" description="Amidase" evidence="5">
    <location>
        <begin position="115"/>
        <end position="568"/>
    </location>
</feature>
<protein>
    <recommendedName>
        <fullName evidence="5">Amidase domain-containing protein</fullName>
    </recommendedName>
</protein>
<reference evidence="6 7" key="1">
    <citation type="submission" date="2019-07" db="EMBL/GenBank/DDBJ databases">
        <title>Genome assembly of two rare yeast pathogens: Diutina rugosa and Trichomonascus ciferrii.</title>
        <authorList>
            <person name="Mixao V."/>
            <person name="Saus E."/>
            <person name="Hansen A."/>
            <person name="Lass-Flor C."/>
            <person name="Gabaldon T."/>
        </authorList>
    </citation>
    <scope>NUCLEOTIDE SEQUENCE [LARGE SCALE GENOMIC DNA]</scope>
    <source>
        <strain evidence="6 7">CBS 613</strain>
    </source>
</reference>
<accession>A0A642UJU4</accession>
<evidence type="ECO:0000256" key="3">
    <source>
        <dbReference type="PIRSR" id="PIRSR001221-1"/>
    </source>
</evidence>
<keyword evidence="2" id="KW-0378">Hydrolase</keyword>
<name>A0A642UJU4_DIURU</name>
<dbReference type="VEuPathDB" id="FungiDB:DIURU_003752"/>
<sequence length="586" mass="65467">MPSESTTMPSANQPSVTFEQFLVNDPLDTYEDPVKFEKYKPNINSYRAALANEVDESGFKATLPKEVEDLVKEQFNPLEWLYTSDTMSERELTITDTPSRKLVEQMSTGQLSAEEVFKAFAHRAVICHQFTNAAMELFLQEGLERARWLDNQLKETGKPVGPLHGLPISLKEQMNYRNHITHGGYVKNITNIPTEHGVTTKVLEDLGAVFYVRTTQPQTLMHLCSNNNITGISRNPHNLSLTPGGSSSGEGAICGFGASSIGVGSDIGGSIRGPAAFSGCFGLRPTTRRISTLGGISSNAGQESVPAVVGPLARSVDDIDLWMDAYINHGTAAEKDAWVLPMPWRKLEAPEPQTITVAVMYDDGLVKPTPPIKRGLEYTTEKLKAAGVRVIEFNPINTKLAYETINNMYTCDGNWMNRQLLGESGEPLCKLTKWSLNYGKGSYEYPAHENRQLNFIRDDLRNQYNSWMVENKVDFILAPVFGNVAPKPETAYNWSYTTLFNILDMPSLTIQTGLFQDPERDRWDNALSSYQYRSPLEQLELEQYDPEQFKGAPIAFQIGGRRYHDEEVVAAGKTIVKILGVDLYKH</sequence>
<dbReference type="GO" id="GO:0016787">
    <property type="term" value="F:hydrolase activity"/>
    <property type="evidence" value="ECO:0007669"/>
    <property type="project" value="UniProtKB-KW"/>
</dbReference>
<dbReference type="EMBL" id="SWFT01000110">
    <property type="protein sequence ID" value="KAA8900516.1"/>
    <property type="molecule type" value="Genomic_DNA"/>
</dbReference>